<gene>
    <name evidence="2" type="ORF">Rsub_11683</name>
</gene>
<protein>
    <submittedName>
        <fullName evidence="2">Uncharacterized protein</fullName>
    </submittedName>
</protein>
<organism evidence="2 3">
    <name type="scientific">Raphidocelis subcapitata</name>
    <dbReference type="NCBI Taxonomy" id="307507"/>
    <lineage>
        <taxon>Eukaryota</taxon>
        <taxon>Viridiplantae</taxon>
        <taxon>Chlorophyta</taxon>
        <taxon>core chlorophytes</taxon>
        <taxon>Chlorophyceae</taxon>
        <taxon>CS clade</taxon>
        <taxon>Sphaeropleales</taxon>
        <taxon>Selenastraceae</taxon>
        <taxon>Raphidocelis</taxon>
    </lineage>
</organism>
<dbReference type="AlphaFoldDB" id="A0A2V0PKE9"/>
<proteinExistence type="predicted"/>
<feature type="compositionally biased region" description="Pro residues" evidence="1">
    <location>
        <begin position="9"/>
        <end position="19"/>
    </location>
</feature>
<evidence type="ECO:0000313" key="2">
    <source>
        <dbReference type="EMBL" id="GBF98473.1"/>
    </source>
</evidence>
<name>A0A2V0PKE9_9CHLO</name>
<feature type="region of interest" description="Disordered" evidence="1">
    <location>
        <begin position="1"/>
        <end position="37"/>
    </location>
</feature>
<comment type="caution">
    <text evidence="2">The sequence shown here is derived from an EMBL/GenBank/DDBJ whole genome shotgun (WGS) entry which is preliminary data.</text>
</comment>
<accession>A0A2V0PKE9</accession>
<evidence type="ECO:0000313" key="3">
    <source>
        <dbReference type="Proteomes" id="UP000247498"/>
    </source>
</evidence>
<sequence>MSGGSPAPAAAPSPPPPPLLGVDQGEGMQLPAWPAPTAADPRPSWALCQSPLQAVIEYGFVDLSAGCELLDAMAPKRAAQLLPGIRLEEPGCYPGKKWVVALQRIGGELVLRRNAARVPREFHSIFRAEATLCKVDGGAPVTGSAFATSDKNALDRACYRALLLADPLRARHSAMAVRGRELDAGLQPCTADTSAVEAMFGAARRRRHGAGSWTSS</sequence>
<dbReference type="InParanoid" id="A0A2V0PKE9"/>
<reference evidence="2 3" key="1">
    <citation type="journal article" date="2018" name="Sci. Rep.">
        <title>Raphidocelis subcapitata (=Pseudokirchneriella subcapitata) provides an insight into genome evolution and environmental adaptations in the Sphaeropleales.</title>
        <authorList>
            <person name="Suzuki S."/>
            <person name="Yamaguchi H."/>
            <person name="Nakajima N."/>
            <person name="Kawachi M."/>
        </authorList>
    </citation>
    <scope>NUCLEOTIDE SEQUENCE [LARGE SCALE GENOMIC DNA]</scope>
    <source>
        <strain evidence="2 3">NIES-35</strain>
    </source>
</reference>
<evidence type="ECO:0000256" key="1">
    <source>
        <dbReference type="SAM" id="MobiDB-lite"/>
    </source>
</evidence>
<dbReference type="EMBL" id="BDRX01000126">
    <property type="protein sequence ID" value="GBF98473.1"/>
    <property type="molecule type" value="Genomic_DNA"/>
</dbReference>
<dbReference type="Proteomes" id="UP000247498">
    <property type="component" value="Unassembled WGS sequence"/>
</dbReference>
<keyword evidence="3" id="KW-1185">Reference proteome</keyword>